<dbReference type="GO" id="GO:0006508">
    <property type="term" value="P:proteolysis"/>
    <property type="evidence" value="ECO:0007669"/>
    <property type="project" value="UniProtKB-KW"/>
</dbReference>
<reference evidence="13" key="1">
    <citation type="submission" date="2016-06" db="UniProtKB">
        <authorList>
            <consortium name="WormBaseParasite"/>
        </authorList>
    </citation>
    <scope>IDENTIFICATION</scope>
</reference>
<evidence type="ECO:0000256" key="4">
    <source>
        <dbReference type="ARBA" id="ARBA00022801"/>
    </source>
</evidence>
<dbReference type="Gene3D" id="3.90.132.10">
    <property type="entry name" value="Leishmanolysin , domain 2"/>
    <property type="match status" value="1"/>
</dbReference>
<gene>
    <name evidence="11" type="ORF">SCUD_LOCUS11312</name>
</gene>
<feature type="active site" evidence="8">
    <location>
        <position position="92"/>
    </location>
</feature>
<dbReference type="Pfam" id="PF01457">
    <property type="entry name" value="Peptidase_M8"/>
    <property type="match status" value="1"/>
</dbReference>
<keyword evidence="2 10" id="KW-0645">Protease</keyword>
<dbReference type="FunFam" id="3.90.132.10:FF:000001">
    <property type="entry name" value="leishmanolysin-like peptidase isoform X2"/>
    <property type="match status" value="1"/>
</dbReference>
<dbReference type="WBParaSite" id="SCUD_0001131201-mRNA-1">
    <property type="protein sequence ID" value="SCUD_0001131201-mRNA-1"/>
    <property type="gene ID" value="SCUD_0001131201"/>
</dbReference>
<keyword evidence="6 9" id="KW-0482">Metalloprotease</keyword>
<evidence type="ECO:0000313" key="11">
    <source>
        <dbReference type="EMBL" id="VDP43971.1"/>
    </source>
</evidence>
<comment type="cofactor">
    <cofactor evidence="9 10">
        <name>Zn(2+)</name>
        <dbReference type="ChEBI" id="CHEBI:29105"/>
    </cofactor>
    <text evidence="9 10">Binds 1 zinc ion per subunit.</text>
</comment>
<feature type="binding site" evidence="9">
    <location>
        <position position="91"/>
    </location>
    <ligand>
        <name>Zn(2+)</name>
        <dbReference type="ChEBI" id="CHEBI:29105"/>
        <note>catalytic</note>
    </ligand>
</feature>
<dbReference type="Gene3D" id="3.10.170.20">
    <property type="match status" value="1"/>
</dbReference>
<evidence type="ECO:0000313" key="13">
    <source>
        <dbReference type="WBParaSite" id="SCUD_0001131201-mRNA-1"/>
    </source>
</evidence>
<dbReference type="PANTHER" id="PTHR10942">
    <property type="entry name" value="LEISHMANOLYSIN-LIKE PEPTIDASE"/>
    <property type="match status" value="1"/>
</dbReference>
<name>A0A183K8I3_9TREM</name>
<evidence type="ECO:0000256" key="9">
    <source>
        <dbReference type="PIRSR" id="PIRSR601577-2"/>
    </source>
</evidence>
<dbReference type="EC" id="3.4.24.-" evidence="10"/>
<comment type="similarity">
    <text evidence="1 10">Belongs to the peptidase M8 family.</text>
</comment>
<evidence type="ECO:0000256" key="6">
    <source>
        <dbReference type="ARBA" id="ARBA00023049"/>
    </source>
</evidence>
<feature type="binding site" evidence="9">
    <location>
        <position position="156"/>
    </location>
    <ligand>
        <name>Zn(2+)</name>
        <dbReference type="ChEBI" id="CHEBI:29105"/>
        <note>catalytic</note>
    </ligand>
</feature>
<dbReference type="GO" id="GO:0016020">
    <property type="term" value="C:membrane"/>
    <property type="evidence" value="ECO:0007669"/>
    <property type="project" value="InterPro"/>
</dbReference>
<dbReference type="EMBL" id="UZAK01034327">
    <property type="protein sequence ID" value="VDP43971.1"/>
    <property type="molecule type" value="Genomic_DNA"/>
</dbReference>
<dbReference type="PRINTS" id="PR00782">
    <property type="entry name" value="LSHMANOLYSIN"/>
</dbReference>
<organism evidence="13">
    <name type="scientific">Schistosoma curassoni</name>
    <dbReference type="NCBI Taxonomy" id="6186"/>
    <lineage>
        <taxon>Eukaryota</taxon>
        <taxon>Metazoa</taxon>
        <taxon>Spiralia</taxon>
        <taxon>Lophotrochozoa</taxon>
        <taxon>Platyhelminthes</taxon>
        <taxon>Trematoda</taxon>
        <taxon>Digenea</taxon>
        <taxon>Strigeidida</taxon>
        <taxon>Schistosomatoidea</taxon>
        <taxon>Schistosomatidae</taxon>
        <taxon>Schistosoma</taxon>
    </lineage>
</organism>
<reference evidence="11 12" key="2">
    <citation type="submission" date="2018-11" db="EMBL/GenBank/DDBJ databases">
        <authorList>
            <consortium name="Pathogen Informatics"/>
        </authorList>
    </citation>
    <scope>NUCLEOTIDE SEQUENCE [LARGE SCALE GENOMIC DNA]</scope>
    <source>
        <strain evidence="11">Dakar</strain>
        <strain evidence="12">Dakar, Senegal</strain>
    </source>
</reference>
<dbReference type="Proteomes" id="UP000279833">
    <property type="component" value="Unassembled WGS sequence"/>
</dbReference>
<dbReference type="GO" id="GO:0046872">
    <property type="term" value="F:metal ion binding"/>
    <property type="evidence" value="ECO:0007669"/>
    <property type="project" value="UniProtKB-KW"/>
</dbReference>
<evidence type="ECO:0000256" key="10">
    <source>
        <dbReference type="RuleBase" id="RU366077"/>
    </source>
</evidence>
<keyword evidence="3 9" id="KW-0479">Metal-binding</keyword>
<evidence type="ECO:0000256" key="3">
    <source>
        <dbReference type="ARBA" id="ARBA00022723"/>
    </source>
</evidence>
<keyword evidence="12" id="KW-1185">Reference proteome</keyword>
<accession>A0A183K8I3</accession>
<dbReference type="STRING" id="6186.A0A183K8I3"/>
<keyword evidence="4 10" id="KW-0378">Hydrolase</keyword>
<keyword evidence="5 9" id="KW-0862">Zinc</keyword>
<evidence type="ECO:0000256" key="7">
    <source>
        <dbReference type="ARBA" id="ARBA00039717"/>
    </source>
</evidence>
<dbReference type="InterPro" id="IPR001577">
    <property type="entry name" value="Peptidase_M8"/>
</dbReference>
<proteinExistence type="inferred from homology"/>
<feature type="binding site" evidence="9">
    <location>
        <position position="95"/>
    </location>
    <ligand>
        <name>Zn(2+)</name>
        <dbReference type="ChEBI" id="CHEBI:29105"/>
        <note>catalytic</note>
    </ligand>
</feature>
<dbReference type="GO" id="GO:0005737">
    <property type="term" value="C:cytoplasm"/>
    <property type="evidence" value="ECO:0007669"/>
    <property type="project" value="TreeGrafter"/>
</dbReference>
<dbReference type="SUPFAM" id="SSF55486">
    <property type="entry name" value="Metalloproteases ('zincins'), catalytic domain"/>
    <property type="match status" value="1"/>
</dbReference>
<evidence type="ECO:0000313" key="12">
    <source>
        <dbReference type="Proteomes" id="UP000279833"/>
    </source>
</evidence>
<evidence type="ECO:0000256" key="2">
    <source>
        <dbReference type="ARBA" id="ARBA00022670"/>
    </source>
</evidence>
<dbReference type="GO" id="GO:0007155">
    <property type="term" value="P:cell adhesion"/>
    <property type="evidence" value="ECO:0007669"/>
    <property type="project" value="InterPro"/>
</dbReference>
<dbReference type="AlphaFoldDB" id="A0A183K8I3"/>
<dbReference type="PANTHER" id="PTHR10942:SF0">
    <property type="entry name" value="LEISHMANOLYSIN-LIKE PEPTIDASE"/>
    <property type="match status" value="1"/>
</dbReference>
<dbReference type="GO" id="GO:0004222">
    <property type="term" value="F:metalloendopeptidase activity"/>
    <property type="evidence" value="ECO:0007669"/>
    <property type="project" value="UniProtKB-UniRule"/>
</dbReference>
<evidence type="ECO:0000256" key="8">
    <source>
        <dbReference type="PIRSR" id="PIRSR601577-1"/>
    </source>
</evidence>
<protein>
    <recommendedName>
        <fullName evidence="7 10">Leishmanolysin-like peptidase</fullName>
        <ecNumber evidence="10">3.4.24.-</ecNumber>
    </recommendedName>
</protein>
<sequence>MQVPDNFLQACRTRYGTTGSDGFGIPGDGYLMIVDASPGGLCNDNWLLAYANACQLEGNTDRPILGFINFCPNRLDENYPMSKVLLYTAIHEMGHALGFNRNLYAFYRDEHGRPRTQRDPVTGMPSTPRDEFGVFAPSLDGVDLENEGSSATHLTHFEKRVVHDELMSGSVELPSIVSGLTLSVFQDSGWYDVNHKMAGNWKWGKNLGCEFITKSCSEYMAIRRSRKEPTGPWCDYFDLTRAQCISYNNAYNYCNMNLYQQRIEPDKQHVTNHQEREFLAGDSNKLPSLLYTYNTVEDPKKI</sequence>
<evidence type="ECO:0000256" key="1">
    <source>
        <dbReference type="ARBA" id="ARBA00005860"/>
    </source>
</evidence>
<evidence type="ECO:0000256" key="5">
    <source>
        <dbReference type="ARBA" id="ARBA00022833"/>
    </source>
</evidence>